<organism evidence="1 2">
    <name type="scientific">Rubellimicrobium aerolatum</name>
    <dbReference type="NCBI Taxonomy" id="490979"/>
    <lineage>
        <taxon>Bacteria</taxon>
        <taxon>Pseudomonadati</taxon>
        <taxon>Pseudomonadota</taxon>
        <taxon>Alphaproteobacteria</taxon>
        <taxon>Rhodobacterales</taxon>
        <taxon>Roseobacteraceae</taxon>
        <taxon>Rubellimicrobium</taxon>
    </lineage>
</organism>
<reference evidence="2" key="1">
    <citation type="journal article" date="2019" name="Int. J. Syst. Evol. Microbiol.">
        <title>The Global Catalogue of Microorganisms (GCM) 10K type strain sequencing project: providing services to taxonomists for standard genome sequencing and annotation.</title>
        <authorList>
            <consortium name="The Broad Institute Genomics Platform"/>
            <consortium name="The Broad Institute Genome Sequencing Center for Infectious Disease"/>
            <person name="Wu L."/>
            <person name="Ma J."/>
        </authorList>
    </citation>
    <scope>NUCLEOTIDE SEQUENCE [LARGE SCALE GENOMIC DNA]</scope>
    <source>
        <strain evidence="2">KACC 11588</strain>
    </source>
</reference>
<keyword evidence="2" id="KW-1185">Reference proteome</keyword>
<evidence type="ECO:0000313" key="1">
    <source>
        <dbReference type="EMBL" id="MFC5565621.1"/>
    </source>
</evidence>
<dbReference type="InterPro" id="IPR009351">
    <property type="entry name" value="AlkZ-like"/>
</dbReference>
<dbReference type="EMBL" id="JBHSNA010000002">
    <property type="protein sequence ID" value="MFC5565621.1"/>
    <property type="molecule type" value="Genomic_DNA"/>
</dbReference>
<proteinExistence type="predicted"/>
<name>A0ABW0S9Q4_9RHOB</name>
<comment type="caution">
    <text evidence="1">The sequence shown here is derived from an EMBL/GenBank/DDBJ whole genome shotgun (WGS) entry which is preliminary data.</text>
</comment>
<gene>
    <name evidence="1" type="ORF">ACFPOC_04220</name>
</gene>
<dbReference type="RefSeq" id="WP_209838167.1">
    <property type="nucleotide sequence ID" value="NZ_JAGGJP010000002.1"/>
</dbReference>
<protein>
    <submittedName>
        <fullName evidence="1">Winged helix-turn-helix domain-containing protein</fullName>
    </submittedName>
</protein>
<accession>A0ABW0S9Q4</accession>
<dbReference type="Pfam" id="PF06224">
    <property type="entry name" value="AlkZ-like"/>
    <property type="match status" value="1"/>
</dbReference>
<dbReference type="PANTHER" id="PTHR30528">
    <property type="entry name" value="CYTOPLASMIC PROTEIN"/>
    <property type="match status" value="1"/>
</dbReference>
<evidence type="ECO:0000313" key="2">
    <source>
        <dbReference type="Proteomes" id="UP001596056"/>
    </source>
</evidence>
<sequence length="397" mass="44235">MALPILPNAAARRLFLDRHGLLGAPRRRGTGALLDDLGFVQVDSVLTLARAHDLILWSRSPAHRPADLGAEVRGRRAFEHWTHDAAVIPMAFWPHWRHRFERDRARLDARWDAWQGPGFRAEIDRTLAHVAANGPTLSGELARGPRVPPGWWNWHPGKVALEYLWRVGELSVSHRQGFQKAYDLTERVVPEAVRAARPDLEETVGWAAGAALDRLGFATPGEVAAFWDLLTPEEAQAWARGALARGEVEEVAVEGADGRLRRSLARPGVREEAAALPEPSDRLRLLSPFDPALRDRARAERLWGFRYRIEIYVPASRRVFGYYVFPLLEGTRLVGRAEVVAMGGAVVLRALWPEPGLRWGKGRTDRLLAELERVAALAGAGRVECAPGWLRPPQVAP</sequence>
<dbReference type="Proteomes" id="UP001596056">
    <property type="component" value="Unassembled WGS sequence"/>
</dbReference>
<dbReference type="PANTHER" id="PTHR30528:SF0">
    <property type="entry name" value="CYTOPLASMIC PROTEIN"/>
    <property type="match status" value="1"/>
</dbReference>